<protein>
    <submittedName>
        <fullName evidence="1">Uncharacterized protein</fullName>
    </submittedName>
</protein>
<name>A0A0R1WAC1_9LACO</name>
<gene>
    <name evidence="1" type="ORF">FD16_GL001966</name>
</gene>
<dbReference type="OrthoDB" id="2334643at2"/>
<dbReference type="RefSeq" id="WP_010621948.1">
    <property type="nucleotide sequence ID" value="NZ_AZGF01000005.1"/>
</dbReference>
<keyword evidence="2" id="KW-1185">Reference proteome</keyword>
<dbReference type="EMBL" id="AZGF01000005">
    <property type="protein sequence ID" value="KRM12788.1"/>
    <property type="molecule type" value="Genomic_DNA"/>
</dbReference>
<organism evidence="1 2">
    <name type="scientific">Paucilactobacillus suebicus DSM 5007 = KCTC 3549</name>
    <dbReference type="NCBI Taxonomy" id="1423807"/>
    <lineage>
        <taxon>Bacteria</taxon>
        <taxon>Bacillati</taxon>
        <taxon>Bacillota</taxon>
        <taxon>Bacilli</taxon>
        <taxon>Lactobacillales</taxon>
        <taxon>Lactobacillaceae</taxon>
        <taxon>Paucilactobacillus</taxon>
    </lineage>
</organism>
<evidence type="ECO:0000313" key="2">
    <source>
        <dbReference type="Proteomes" id="UP000051820"/>
    </source>
</evidence>
<evidence type="ECO:0000313" key="1">
    <source>
        <dbReference type="EMBL" id="KRM12788.1"/>
    </source>
</evidence>
<dbReference type="AlphaFoldDB" id="A0A0R1WAC1"/>
<accession>A0A0R1WAC1</accession>
<comment type="caution">
    <text evidence="1">The sequence shown here is derived from an EMBL/GenBank/DDBJ whole genome shotgun (WGS) entry which is preliminary data.</text>
</comment>
<sequence>MDDAISESIFSYNNVSDWDQLDDINPTLSFDELIDIYIAGWQFGYKNYIFQMWFDADLPDNEDEQSWMYQQATARSNYAASQLLTDHLDDQGVRSEIAEQIVQIGWNDLEV</sequence>
<dbReference type="PATRIC" id="fig|1423807.3.peg.2019"/>
<reference evidence="1 2" key="1">
    <citation type="journal article" date="2015" name="Genome Announc.">
        <title>Expanding the biotechnology potential of lactobacilli through comparative genomics of 213 strains and associated genera.</title>
        <authorList>
            <person name="Sun Z."/>
            <person name="Harris H.M."/>
            <person name="McCann A."/>
            <person name="Guo C."/>
            <person name="Argimon S."/>
            <person name="Zhang W."/>
            <person name="Yang X."/>
            <person name="Jeffery I.B."/>
            <person name="Cooney J.C."/>
            <person name="Kagawa T.F."/>
            <person name="Liu W."/>
            <person name="Song Y."/>
            <person name="Salvetti E."/>
            <person name="Wrobel A."/>
            <person name="Rasinkangas P."/>
            <person name="Parkhill J."/>
            <person name="Rea M.C."/>
            <person name="O'Sullivan O."/>
            <person name="Ritari J."/>
            <person name="Douillard F.P."/>
            <person name="Paul Ross R."/>
            <person name="Yang R."/>
            <person name="Briner A.E."/>
            <person name="Felis G.E."/>
            <person name="de Vos W.M."/>
            <person name="Barrangou R."/>
            <person name="Klaenhammer T.R."/>
            <person name="Caufield P.W."/>
            <person name="Cui Y."/>
            <person name="Zhang H."/>
            <person name="O'Toole P.W."/>
        </authorList>
    </citation>
    <scope>NUCLEOTIDE SEQUENCE [LARGE SCALE GENOMIC DNA]</scope>
    <source>
        <strain evidence="1 2">DSM 5007</strain>
    </source>
</reference>
<dbReference type="Proteomes" id="UP000051820">
    <property type="component" value="Unassembled WGS sequence"/>
</dbReference>
<proteinExistence type="predicted"/>